<dbReference type="RefSeq" id="XP_062642441.1">
    <property type="nucleotide sequence ID" value="XM_062794077.1"/>
</dbReference>
<gene>
    <name evidence="1" type="ORF">N657DRAFT_651038</name>
</gene>
<accession>A0AAN6TQD0</accession>
<organism evidence="1 2">
    <name type="scientific">Parathielavia appendiculata</name>
    <dbReference type="NCBI Taxonomy" id="2587402"/>
    <lineage>
        <taxon>Eukaryota</taxon>
        <taxon>Fungi</taxon>
        <taxon>Dikarya</taxon>
        <taxon>Ascomycota</taxon>
        <taxon>Pezizomycotina</taxon>
        <taxon>Sordariomycetes</taxon>
        <taxon>Sordariomycetidae</taxon>
        <taxon>Sordariales</taxon>
        <taxon>Chaetomiaceae</taxon>
        <taxon>Parathielavia</taxon>
    </lineage>
</organism>
<keyword evidence="2" id="KW-1185">Reference proteome</keyword>
<evidence type="ECO:0000313" key="2">
    <source>
        <dbReference type="Proteomes" id="UP001302602"/>
    </source>
</evidence>
<reference evidence="1" key="1">
    <citation type="journal article" date="2023" name="Mol. Phylogenet. Evol.">
        <title>Genome-scale phylogeny and comparative genomics of the fungal order Sordariales.</title>
        <authorList>
            <person name="Hensen N."/>
            <person name="Bonometti L."/>
            <person name="Westerberg I."/>
            <person name="Brannstrom I.O."/>
            <person name="Guillou S."/>
            <person name="Cros-Aarteil S."/>
            <person name="Calhoun S."/>
            <person name="Haridas S."/>
            <person name="Kuo A."/>
            <person name="Mondo S."/>
            <person name="Pangilinan J."/>
            <person name="Riley R."/>
            <person name="LaButti K."/>
            <person name="Andreopoulos B."/>
            <person name="Lipzen A."/>
            <person name="Chen C."/>
            <person name="Yan M."/>
            <person name="Daum C."/>
            <person name="Ng V."/>
            <person name="Clum A."/>
            <person name="Steindorff A."/>
            <person name="Ohm R.A."/>
            <person name="Martin F."/>
            <person name="Silar P."/>
            <person name="Natvig D.O."/>
            <person name="Lalanne C."/>
            <person name="Gautier V."/>
            <person name="Ament-Velasquez S.L."/>
            <person name="Kruys A."/>
            <person name="Hutchinson M.I."/>
            <person name="Powell A.J."/>
            <person name="Barry K."/>
            <person name="Miller A.N."/>
            <person name="Grigoriev I.V."/>
            <person name="Debuchy R."/>
            <person name="Gladieux P."/>
            <person name="Hiltunen Thoren M."/>
            <person name="Johannesson H."/>
        </authorList>
    </citation>
    <scope>NUCLEOTIDE SEQUENCE</scope>
    <source>
        <strain evidence="1">CBS 731.68</strain>
    </source>
</reference>
<dbReference type="AlphaFoldDB" id="A0AAN6TQD0"/>
<proteinExistence type="predicted"/>
<comment type="caution">
    <text evidence="1">The sequence shown here is derived from an EMBL/GenBank/DDBJ whole genome shotgun (WGS) entry which is preliminary data.</text>
</comment>
<evidence type="ECO:0000313" key="1">
    <source>
        <dbReference type="EMBL" id="KAK4118668.1"/>
    </source>
</evidence>
<protein>
    <submittedName>
        <fullName evidence="1">Uncharacterized protein</fullName>
    </submittedName>
</protein>
<name>A0AAN6TQD0_9PEZI</name>
<sequence>MAQRGELPTSPSTACTIRYNPHPMPLTANALKMTMPTPSTFAFTTCCSTNTCPSHQER</sequence>
<dbReference type="EMBL" id="MU853262">
    <property type="protein sequence ID" value="KAK4118668.1"/>
    <property type="molecule type" value="Genomic_DNA"/>
</dbReference>
<dbReference type="GeneID" id="87830846"/>
<reference evidence="1" key="2">
    <citation type="submission" date="2023-05" db="EMBL/GenBank/DDBJ databases">
        <authorList>
            <consortium name="Lawrence Berkeley National Laboratory"/>
            <person name="Steindorff A."/>
            <person name="Hensen N."/>
            <person name="Bonometti L."/>
            <person name="Westerberg I."/>
            <person name="Brannstrom I.O."/>
            <person name="Guillou S."/>
            <person name="Cros-Aarteil S."/>
            <person name="Calhoun S."/>
            <person name="Haridas S."/>
            <person name="Kuo A."/>
            <person name="Mondo S."/>
            <person name="Pangilinan J."/>
            <person name="Riley R."/>
            <person name="Labutti K."/>
            <person name="Andreopoulos B."/>
            <person name="Lipzen A."/>
            <person name="Chen C."/>
            <person name="Yanf M."/>
            <person name="Daum C."/>
            <person name="Ng V."/>
            <person name="Clum A."/>
            <person name="Ohm R."/>
            <person name="Martin F."/>
            <person name="Silar P."/>
            <person name="Natvig D."/>
            <person name="Lalanne C."/>
            <person name="Gautier V."/>
            <person name="Ament-Velasquez S.L."/>
            <person name="Kruys A."/>
            <person name="Hutchinson M.I."/>
            <person name="Powell A.J."/>
            <person name="Barry K."/>
            <person name="Miller A.N."/>
            <person name="Grigoriev I.V."/>
            <person name="Debuchy R."/>
            <person name="Gladieux P."/>
            <person name="Thoren M.H."/>
            <person name="Johannesson H."/>
        </authorList>
    </citation>
    <scope>NUCLEOTIDE SEQUENCE</scope>
    <source>
        <strain evidence="1">CBS 731.68</strain>
    </source>
</reference>
<dbReference type="Proteomes" id="UP001302602">
    <property type="component" value="Unassembled WGS sequence"/>
</dbReference>